<dbReference type="Gene3D" id="3.40.50.150">
    <property type="entry name" value="Vaccinia Virus protein VP39"/>
    <property type="match status" value="1"/>
</dbReference>
<dbReference type="CDD" id="cd02440">
    <property type="entry name" value="AdoMet_MTases"/>
    <property type="match status" value="1"/>
</dbReference>
<reference evidence="1 2" key="1">
    <citation type="submission" date="2023-01" db="EMBL/GenBank/DDBJ databases">
        <title>Vibrio sp. KJ40-1 sp.nov, isolated from marine algae.</title>
        <authorList>
            <person name="Butt M."/>
            <person name="Kim J.M.J."/>
            <person name="Jeon C.O.C."/>
        </authorList>
    </citation>
    <scope>NUCLEOTIDE SEQUENCE [LARGE SCALE GENOMIC DNA]</scope>
    <source>
        <strain evidence="1 2">KJ40-1</strain>
    </source>
</reference>
<keyword evidence="1" id="KW-0489">Methyltransferase</keyword>
<dbReference type="Proteomes" id="UP001210678">
    <property type="component" value="Unassembled WGS sequence"/>
</dbReference>
<dbReference type="PANTHER" id="PTHR14614">
    <property type="entry name" value="HEPATOCELLULAR CARCINOMA-ASSOCIATED ANTIGEN"/>
    <property type="match status" value="1"/>
</dbReference>
<dbReference type="GO" id="GO:0008168">
    <property type="term" value="F:methyltransferase activity"/>
    <property type="evidence" value="ECO:0007669"/>
    <property type="project" value="UniProtKB-KW"/>
</dbReference>
<evidence type="ECO:0000313" key="2">
    <source>
        <dbReference type="Proteomes" id="UP001210678"/>
    </source>
</evidence>
<comment type="caution">
    <text evidence="1">The sequence shown here is derived from an EMBL/GenBank/DDBJ whole genome shotgun (WGS) entry which is preliminary data.</text>
</comment>
<dbReference type="SUPFAM" id="SSF53335">
    <property type="entry name" value="S-adenosyl-L-methionine-dependent methyltransferases"/>
    <property type="match status" value="1"/>
</dbReference>
<dbReference type="Pfam" id="PF10294">
    <property type="entry name" value="Methyltransf_16"/>
    <property type="match status" value="1"/>
</dbReference>
<dbReference type="InterPro" id="IPR019410">
    <property type="entry name" value="Methyltransf_16"/>
</dbReference>
<dbReference type="InterPro" id="IPR029063">
    <property type="entry name" value="SAM-dependent_MTases_sf"/>
</dbReference>
<accession>A0ABT4YWQ4</accession>
<protein>
    <submittedName>
        <fullName evidence="1">Methyltransferase domain-containing protein</fullName>
    </submittedName>
</protein>
<dbReference type="RefSeq" id="WP_272140233.1">
    <property type="nucleotide sequence ID" value="NZ_JAQLOI010000003.1"/>
</dbReference>
<sequence length="222" mass="25515">MTTSLRIRYQTIEIGNNDIHLCTLRDKQQFSDPKNTALNLGISSATWPIFGVIWPSSIVLAHHMLDFDTKEKRILEIGCGMALTSLLLNERQADITATDYHPEVKIFLDRNIQLNSGRNIAFERVDWADDTSELGLFDLIIGSDLLYEDLHVPLLAKFIQKHTQPKSEIIIVDPGRGRKNKLSSKMTELGFRSDHIKPENTYYLEKSFKGHILRYYRDPKSI</sequence>
<dbReference type="EMBL" id="JAQLOI010000003">
    <property type="protein sequence ID" value="MDB1126004.1"/>
    <property type="molecule type" value="Genomic_DNA"/>
</dbReference>
<evidence type="ECO:0000313" key="1">
    <source>
        <dbReference type="EMBL" id="MDB1126004.1"/>
    </source>
</evidence>
<dbReference type="GO" id="GO:0032259">
    <property type="term" value="P:methylation"/>
    <property type="evidence" value="ECO:0007669"/>
    <property type="project" value="UniProtKB-KW"/>
</dbReference>
<name>A0ABT4YWQ4_9VIBR</name>
<gene>
    <name evidence="1" type="ORF">PGX00_21000</name>
</gene>
<keyword evidence="1" id="KW-0808">Transferase</keyword>
<keyword evidence="2" id="KW-1185">Reference proteome</keyword>
<proteinExistence type="predicted"/>
<organism evidence="1 2">
    <name type="scientific">Vibrio algarum</name>
    <dbReference type="NCBI Taxonomy" id="3020714"/>
    <lineage>
        <taxon>Bacteria</taxon>
        <taxon>Pseudomonadati</taxon>
        <taxon>Pseudomonadota</taxon>
        <taxon>Gammaproteobacteria</taxon>
        <taxon>Vibrionales</taxon>
        <taxon>Vibrionaceae</taxon>
        <taxon>Vibrio</taxon>
    </lineage>
</organism>